<dbReference type="Proteomes" id="UP001598112">
    <property type="component" value="Unassembled WGS sequence"/>
</dbReference>
<evidence type="ECO:0000256" key="2">
    <source>
        <dbReference type="ARBA" id="ARBA00023315"/>
    </source>
</evidence>
<dbReference type="PANTHER" id="PTHR43877">
    <property type="entry name" value="AMINOALKYLPHOSPHONATE N-ACETYLTRANSFERASE-RELATED-RELATED"/>
    <property type="match status" value="1"/>
</dbReference>
<keyword evidence="5" id="KW-1185">Reference proteome</keyword>
<keyword evidence="2" id="KW-0012">Acyltransferase</keyword>
<accession>A0ABW6D5L8</accession>
<evidence type="ECO:0000256" key="1">
    <source>
        <dbReference type="ARBA" id="ARBA00022679"/>
    </source>
</evidence>
<dbReference type="InterPro" id="IPR050832">
    <property type="entry name" value="Bact_Acetyltransf"/>
</dbReference>
<dbReference type="RefSeq" id="WP_377978731.1">
    <property type="nucleotide sequence ID" value="NZ_JBBKXY010000002.1"/>
</dbReference>
<gene>
    <name evidence="4" type="ORF">SKC35_07290</name>
</gene>
<protein>
    <submittedName>
        <fullName evidence="4">GNAT family N-acetyltransferase</fullName>
    </submittedName>
</protein>
<reference evidence="4 5" key="1">
    <citation type="submission" date="2024-03" db="EMBL/GenBank/DDBJ databases">
        <title>Aquirufa genome sequencing.</title>
        <authorList>
            <person name="Pitt A."/>
            <person name="Hahn M.W."/>
        </authorList>
    </citation>
    <scope>NUCLEOTIDE SEQUENCE [LARGE SCALE GENOMIC DNA]</scope>
    <source>
        <strain evidence="4 5">KTFRIE-69F</strain>
    </source>
</reference>
<dbReference type="Pfam" id="PF00583">
    <property type="entry name" value="Acetyltransf_1"/>
    <property type="match status" value="1"/>
</dbReference>
<dbReference type="PROSITE" id="PS51186">
    <property type="entry name" value="GNAT"/>
    <property type="match status" value="1"/>
</dbReference>
<evidence type="ECO:0000259" key="3">
    <source>
        <dbReference type="PROSITE" id="PS51186"/>
    </source>
</evidence>
<dbReference type="CDD" id="cd04301">
    <property type="entry name" value="NAT_SF"/>
    <property type="match status" value="1"/>
</dbReference>
<name>A0ABW6D5L8_9BACT</name>
<sequence length="180" mass="20746">MPNLSLQIIPATLEDLATLQAIGRKTFEEAFAANNSEENLAAYLEEGFSKQKLEAELRNENSQFYFAHQGDEVIGYLKINLGDAQSEKQDPNALEIERIYVLQQYHGKQVGVLLYEQALAIAKTRKAPYMWLGVWEENPRAIRFYQKQGFVEFDEHIFQLGDEAQRDVLMKKTLPTLFEK</sequence>
<evidence type="ECO:0000313" key="4">
    <source>
        <dbReference type="EMBL" id="MFD3293485.1"/>
    </source>
</evidence>
<proteinExistence type="predicted"/>
<feature type="domain" description="N-acetyltransferase" evidence="3">
    <location>
        <begin position="6"/>
        <end position="175"/>
    </location>
</feature>
<organism evidence="4 5">
    <name type="scientific">Aquirufa originis</name>
    <dbReference type="NCBI Taxonomy" id="3096514"/>
    <lineage>
        <taxon>Bacteria</taxon>
        <taxon>Pseudomonadati</taxon>
        <taxon>Bacteroidota</taxon>
        <taxon>Cytophagia</taxon>
        <taxon>Cytophagales</taxon>
        <taxon>Flectobacillaceae</taxon>
        <taxon>Aquirufa</taxon>
    </lineage>
</organism>
<keyword evidence="1" id="KW-0808">Transferase</keyword>
<dbReference type="Gene3D" id="3.40.630.30">
    <property type="match status" value="1"/>
</dbReference>
<dbReference type="SUPFAM" id="SSF55729">
    <property type="entry name" value="Acyl-CoA N-acyltransferases (Nat)"/>
    <property type="match status" value="1"/>
</dbReference>
<dbReference type="InterPro" id="IPR000182">
    <property type="entry name" value="GNAT_dom"/>
</dbReference>
<dbReference type="EMBL" id="JBBKXY010000002">
    <property type="protein sequence ID" value="MFD3293485.1"/>
    <property type="molecule type" value="Genomic_DNA"/>
</dbReference>
<comment type="caution">
    <text evidence="4">The sequence shown here is derived from an EMBL/GenBank/DDBJ whole genome shotgun (WGS) entry which is preliminary data.</text>
</comment>
<evidence type="ECO:0000313" key="5">
    <source>
        <dbReference type="Proteomes" id="UP001598112"/>
    </source>
</evidence>
<dbReference type="InterPro" id="IPR016181">
    <property type="entry name" value="Acyl_CoA_acyltransferase"/>
</dbReference>